<dbReference type="Proteomes" id="UP000770717">
    <property type="component" value="Unassembled WGS sequence"/>
</dbReference>
<accession>A0A8J6ECF2</accession>
<reference evidence="1" key="1">
    <citation type="thesis" date="2020" institute="ProQuest LLC" country="789 East Eisenhower Parkway, Ann Arbor, MI, USA">
        <title>Comparative Genomics and Chromosome Evolution.</title>
        <authorList>
            <person name="Mudd A.B."/>
        </authorList>
    </citation>
    <scope>NUCLEOTIDE SEQUENCE</scope>
    <source>
        <strain evidence="1">HN-11 Male</strain>
        <tissue evidence="1">Kidney and liver</tissue>
    </source>
</reference>
<evidence type="ECO:0000313" key="2">
    <source>
        <dbReference type="Proteomes" id="UP000770717"/>
    </source>
</evidence>
<gene>
    <name evidence="1" type="ORF">GDO78_019949</name>
</gene>
<evidence type="ECO:0000313" key="1">
    <source>
        <dbReference type="EMBL" id="KAG9464426.1"/>
    </source>
</evidence>
<keyword evidence="2" id="KW-1185">Reference proteome</keyword>
<dbReference type="EMBL" id="WNTK01004451">
    <property type="protein sequence ID" value="KAG9464426.1"/>
    <property type="molecule type" value="Genomic_DNA"/>
</dbReference>
<sequence>MIHQLPGVLMGYKRQYCAGRLVSTFITQNGRTQIYSPTNTGPMLHPPANNRLELRYPIIPPISNVMNGRLDSAYINTGNSR</sequence>
<name>A0A8J6ECF2_ELECQ</name>
<comment type="caution">
    <text evidence="1">The sequence shown here is derived from an EMBL/GenBank/DDBJ whole genome shotgun (WGS) entry which is preliminary data.</text>
</comment>
<proteinExistence type="predicted"/>
<organism evidence="1 2">
    <name type="scientific">Eleutherodactylus coqui</name>
    <name type="common">Puerto Rican coqui</name>
    <dbReference type="NCBI Taxonomy" id="57060"/>
    <lineage>
        <taxon>Eukaryota</taxon>
        <taxon>Metazoa</taxon>
        <taxon>Chordata</taxon>
        <taxon>Craniata</taxon>
        <taxon>Vertebrata</taxon>
        <taxon>Euteleostomi</taxon>
        <taxon>Amphibia</taxon>
        <taxon>Batrachia</taxon>
        <taxon>Anura</taxon>
        <taxon>Neobatrachia</taxon>
        <taxon>Hyloidea</taxon>
        <taxon>Eleutherodactylidae</taxon>
        <taxon>Eleutherodactylinae</taxon>
        <taxon>Eleutherodactylus</taxon>
        <taxon>Eleutherodactylus</taxon>
    </lineage>
</organism>
<protein>
    <submittedName>
        <fullName evidence="1">Uncharacterized protein</fullName>
    </submittedName>
</protein>
<dbReference type="AlphaFoldDB" id="A0A8J6ECF2"/>